<evidence type="ECO:0008006" key="12">
    <source>
        <dbReference type="Google" id="ProtNLM"/>
    </source>
</evidence>
<keyword evidence="11" id="KW-1185">Reference proteome</keyword>
<evidence type="ECO:0000256" key="3">
    <source>
        <dbReference type="ARBA" id="ARBA00022692"/>
    </source>
</evidence>
<feature type="transmembrane region" description="Helical" evidence="7">
    <location>
        <begin position="517"/>
        <end position="536"/>
    </location>
</feature>
<evidence type="ECO:0000256" key="4">
    <source>
        <dbReference type="ARBA" id="ARBA00022989"/>
    </source>
</evidence>
<feature type="compositionally biased region" description="Gly residues" evidence="6">
    <location>
        <begin position="277"/>
        <end position="289"/>
    </location>
</feature>
<feature type="domain" description="DUF2510" evidence="9">
    <location>
        <begin position="16"/>
        <end position="46"/>
    </location>
</feature>
<feature type="compositionally biased region" description="Low complexity" evidence="6">
    <location>
        <begin position="375"/>
        <end position="389"/>
    </location>
</feature>
<evidence type="ECO:0000259" key="9">
    <source>
        <dbReference type="Pfam" id="PF10708"/>
    </source>
</evidence>
<dbReference type="RefSeq" id="WP_345565559.1">
    <property type="nucleotide sequence ID" value="NZ_BAAAZX010000012.1"/>
</dbReference>
<feature type="domain" description="RDD" evidence="8">
    <location>
        <begin position="457"/>
        <end position="606"/>
    </location>
</feature>
<dbReference type="PANTHER" id="PTHR36115:SF4">
    <property type="entry name" value="MEMBRANE PROTEIN"/>
    <property type="match status" value="1"/>
</dbReference>
<dbReference type="Pfam" id="PF06271">
    <property type="entry name" value="RDD"/>
    <property type="match status" value="1"/>
</dbReference>
<comment type="caution">
    <text evidence="10">The sequence shown here is derived from an EMBL/GenBank/DDBJ whole genome shotgun (WGS) entry which is preliminary data.</text>
</comment>
<evidence type="ECO:0000259" key="8">
    <source>
        <dbReference type="Pfam" id="PF06271"/>
    </source>
</evidence>
<dbReference type="PANTHER" id="PTHR36115">
    <property type="entry name" value="PROLINE-RICH ANTIGEN HOMOLOG-RELATED"/>
    <property type="match status" value="1"/>
</dbReference>
<keyword evidence="3 7" id="KW-0812">Transmembrane</keyword>
<keyword evidence="5 7" id="KW-0472">Membrane</keyword>
<evidence type="ECO:0000256" key="1">
    <source>
        <dbReference type="ARBA" id="ARBA00004651"/>
    </source>
</evidence>
<keyword evidence="2" id="KW-1003">Cell membrane</keyword>
<dbReference type="Proteomes" id="UP001500456">
    <property type="component" value="Unassembled WGS sequence"/>
</dbReference>
<feature type="compositionally biased region" description="Low complexity" evidence="6">
    <location>
        <begin position="397"/>
        <end position="407"/>
    </location>
</feature>
<evidence type="ECO:0000256" key="6">
    <source>
        <dbReference type="SAM" id="MobiDB-lite"/>
    </source>
</evidence>
<evidence type="ECO:0000256" key="5">
    <source>
        <dbReference type="ARBA" id="ARBA00023136"/>
    </source>
</evidence>
<feature type="region of interest" description="Disordered" evidence="6">
    <location>
        <begin position="1"/>
        <end position="436"/>
    </location>
</feature>
<evidence type="ECO:0000313" key="11">
    <source>
        <dbReference type="Proteomes" id="UP001500456"/>
    </source>
</evidence>
<dbReference type="InterPro" id="IPR018929">
    <property type="entry name" value="DUF2510"/>
</dbReference>
<feature type="compositionally biased region" description="Low complexity" evidence="6">
    <location>
        <begin position="81"/>
        <end position="91"/>
    </location>
</feature>
<organism evidence="10 11">
    <name type="scientific">Streptomyces plumbiresistens</name>
    <dbReference type="NCBI Taxonomy" id="511811"/>
    <lineage>
        <taxon>Bacteria</taxon>
        <taxon>Bacillati</taxon>
        <taxon>Actinomycetota</taxon>
        <taxon>Actinomycetes</taxon>
        <taxon>Kitasatosporales</taxon>
        <taxon>Streptomycetaceae</taxon>
        <taxon>Streptomyces</taxon>
    </lineage>
</organism>
<protein>
    <recommendedName>
        <fullName evidence="12">RDD family membrane protein YckC</fullName>
    </recommendedName>
</protein>
<evidence type="ECO:0000256" key="7">
    <source>
        <dbReference type="SAM" id="Phobius"/>
    </source>
</evidence>
<comment type="subcellular location">
    <subcellularLocation>
        <location evidence="1">Cell membrane</location>
        <topology evidence="1">Multi-pass membrane protein</topology>
    </subcellularLocation>
</comment>
<evidence type="ECO:0000313" key="10">
    <source>
        <dbReference type="EMBL" id="GAA4001194.1"/>
    </source>
</evidence>
<name>A0ABP7RRE4_9ACTN</name>
<dbReference type="InterPro" id="IPR051791">
    <property type="entry name" value="Pra-immunoreactive"/>
</dbReference>
<dbReference type="InterPro" id="IPR010432">
    <property type="entry name" value="RDD"/>
</dbReference>
<keyword evidence="4 7" id="KW-1133">Transmembrane helix</keyword>
<gene>
    <name evidence="10" type="ORF">GCM10022232_44390</name>
</gene>
<evidence type="ECO:0000256" key="2">
    <source>
        <dbReference type="ARBA" id="ARBA00022475"/>
    </source>
</evidence>
<proteinExistence type="predicted"/>
<feature type="compositionally biased region" description="Low complexity" evidence="6">
    <location>
        <begin position="56"/>
        <end position="66"/>
    </location>
</feature>
<feature type="compositionally biased region" description="Low complexity" evidence="6">
    <location>
        <begin position="290"/>
        <end position="368"/>
    </location>
</feature>
<dbReference type="Pfam" id="PF10708">
    <property type="entry name" value="DUF2510"/>
    <property type="match status" value="1"/>
</dbReference>
<reference evidence="11" key="1">
    <citation type="journal article" date="2019" name="Int. J. Syst. Evol. Microbiol.">
        <title>The Global Catalogue of Microorganisms (GCM) 10K type strain sequencing project: providing services to taxonomists for standard genome sequencing and annotation.</title>
        <authorList>
            <consortium name="The Broad Institute Genomics Platform"/>
            <consortium name="The Broad Institute Genome Sequencing Center for Infectious Disease"/>
            <person name="Wu L."/>
            <person name="Ma J."/>
        </authorList>
    </citation>
    <scope>NUCLEOTIDE SEQUENCE [LARGE SCALE GENOMIC DNA]</scope>
    <source>
        <strain evidence="11">JCM 16924</strain>
    </source>
</reference>
<feature type="transmembrane region" description="Helical" evidence="7">
    <location>
        <begin position="572"/>
        <end position="593"/>
    </location>
</feature>
<dbReference type="EMBL" id="BAAAZX010000012">
    <property type="protein sequence ID" value="GAA4001194.1"/>
    <property type="molecule type" value="Genomic_DNA"/>
</dbReference>
<accession>A0ABP7RRE4</accession>
<sequence length="612" mass="60375">MSAPTPAPGDDRPRDGYYPDPSIPGYVRYWNGASWVPGTSRPAPADGEPLAPPPGARAASGPGAAPVEETGPHFFDEDPADASGPASAGDAQHGSRPEPASAWGADRSRQSGFGGDQDRRVSWGSPQGAPQGAQGQGGDPRLPRPAQPGDGPAQPDGRSARTDGSATIPPAEPDQGDVASGNTFVFRRATAGPAADGSGPGTTGRTAPAAPGVPGPGGPRDDEGTMTFRALSPRTAQQSGAAGAQRGSTGGAAAGAEAAGLRPQPAPGADDQHSAGAGAGQAGGAGTPGFGARPTTGPAAASGSAGAPSQGYGPQSAPAGQPASPDAPGFAAGKAAASRASAAQGQQAQGQAGPGGAAAAPAALSGPQQTPPASPASGPQQAAPSVPQQPGAPQPQPAASGGTPMASGAGGGQPSWAQQVHRLAGASDEEQPVAPWKPPVEDIFQAAARRQASARPAGLGKRLAARLVDTLVLAAVTAGAAVPLGTKAIDHVNEKIDAAKLSGETVTVWLLDGTTSVYLGIILAVLLLFGVLYEALPTAKWGRTLGKKLLGLEVRDIEGGEPPTFGGALRRWLVYSVPGLLGIGLVGVAWGLFDRPWHQCWHDKAAHTFVAG</sequence>
<feature type="compositionally biased region" description="Low complexity" evidence="6">
    <location>
        <begin position="234"/>
        <end position="247"/>
    </location>
</feature>